<dbReference type="AlphaFoldDB" id="Q2IZ03"/>
<dbReference type="PANTHER" id="PTHR11048:SF28">
    <property type="entry name" value="4-HYDROXYBENZOATE POLYPRENYLTRANSFERASE, MITOCHONDRIAL"/>
    <property type="match status" value="1"/>
</dbReference>
<keyword evidence="11" id="KW-0460">Magnesium</keyword>
<feature type="transmembrane region" description="Helical" evidence="11">
    <location>
        <begin position="42"/>
        <end position="62"/>
    </location>
</feature>
<evidence type="ECO:0000256" key="10">
    <source>
        <dbReference type="ARBA" id="ARBA00023136"/>
    </source>
</evidence>
<dbReference type="HOGENOM" id="CLU_034879_0_2_5"/>
<dbReference type="UniPathway" id="UPA00232"/>
<dbReference type="Proteomes" id="UP000008809">
    <property type="component" value="Chromosome"/>
</dbReference>
<keyword evidence="5 11" id="KW-0997">Cell inner membrane</keyword>
<dbReference type="FunFam" id="1.20.120.1780:FF:000001">
    <property type="entry name" value="4-hydroxybenzoate octaprenyltransferase"/>
    <property type="match status" value="1"/>
</dbReference>
<dbReference type="NCBIfam" id="TIGR01474">
    <property type="entry name" value="ubiA_proteo"/>
    <property type="match status" value="1"/>
</dbReference>
<keyword evidence="7 11" id="KW-0831">Ubiquinone biosynthesis</keyword>
<name>Q2IZ03_RHOP2</name>
<evidence type="ECO:0000256" key="2">
    <source>
        <dbReference type="ARBA" id="ARBA00004141"/>
    </source>
</evidence>
<dbReference type="EC" id="2.5.1.39" evidence="11 12"/>
<comment type="subcellular location">
    <subcellularLocation>
        <location evidence="11">Cell inner membrane</location>
        <topology evidence="11">Multi-pass membrane protein</topology>
    </subcellularLocation>
    <subcellularLocation>
        <location evidence="2">Membrane</location>
        <topology evidence="2">Multi-pass membrane protein</topology>
    </subcellularLocation>
</comment>
<dbReference type="GO" id="GO:0005886">
    <property type="term" value="C:plasma membrane"/>
    <property type="evidence" value="ECO:0007669"/>
    <property type="project" value="UniProtKB-SubCell"/>
</dbReference>
<evidence type="ECO:0000256" key="7">
    <source>
        <dbReference type="ARBA" id="ARBA00022688"/>
    </source>
</evidence>
<evidence type="ECO:0000256" key="1">
    <source>
        <dbReference type="ARBA" id="ARBA00001946"/>
    </source>
</evidence>
<evidence type="ECO:0000256" key="9">
    <source>
        <dbReference type="ARBA" id="ARBA00022989"/>
    </source>
</evidence>
<dbReference type="eggNOG" id="COG0382">
    <property type="taxonomic scope" value="Bacteria"/>
</dbReference>
<dbReference type="GO" id="GO:0006744">
    <property type="term" value="P:ubiquinone biosynthetic process"/>
    <property type="evidence" value="ECO:0007669"/>
    <property type="project" value="UniProtKB-UniRule"/>
</dbReference>
<dbReference type="GO" id="GO:0008412">
    <property type="term" value="F:4-hydroxybenzoate polyprenyltransferase activity"/>
    <property type="evidence" value="ECO:0007669"/>
    <property type="project" value="UniProtKB-UniRule"/>
</dbReference>
<feature type="transmembrane region" description="Helical" evidence="11">
    <location>
        <begin position="167"/>
        <end position="186"/>
    </location>
</feature>
<feature type="transmembrane region" description="Helical" evidence="11">
    <location>
        <begin position="68"/>
        <end position="93"/>
    </location>
</feature>
<keyword evidence="8 11" id="KW-0812">Transmembrane</keyword>
<keyword evidence="14" id="KW-1185">Reference proteome</keyword>
<organism evidence="13 14">
    <name type="scientific">Rhodopseudomonas palustris (strain HaA2)</name>
    <dbReference type="NCBI Taxonomy" id="316058"/>
    <lineage>
        <taxon>Bacteria</taxon>
        <taxon>Pseudomonadati</taxon>
        <taxon>Pseudomonadota</taxon>
        <taxon>Alphaproteobacteria</taxon>
        <taxon>Hyphomicrobiales</taxon>
        <taxon>Nitrobacteraceae</taxon>
        <taxon>Rhodopseudomonas</taxon>
    </lineage>
</organism>
<comment type="similarity">
    <text evidence="3 11">Belongs to the UbiA prenyltransferase family.</text>
</comment>
<evidence type="ECO:0000256" key="4">
    <source>
        <dbReference type="ARBA" id="ARBA00022475"/>
    </source>
</evidence>
<evidence type="ECO:0000256" key="8">
    <source>
        <dbReference type="ARBA" id="ARBA00022692"/>
    </source>
</evidence>
<dbReference type="PANTHER" id="PTHR11048">
    <property type="entry name" value="PRENYLTRANSFERASES"/>
    <property type="match status" value="1"/>
</dbReference>
<dbReference type="STRING" id="316058.RPB_1849"/>
<evidence type="ECO:0000256" key="6">
    <source>
        <dbReference type="ARBA" id="ARBA00022679"/>
    </source>
</evidence>
<keyword evidence="6 11" id="KW-0808">Transferase</keyword>
<dbReference type="InterPro" id="IPR039653">
    <property type="entry name" value="Prenyltransferase"/>
</dbReference>
<dbReference type="KEGG" id="rpb:RPB_1849"/>
<feature type="transmembrane region" description="Helical" evidence="11">
    <location>
        <begin position="260"/>
        <end position="278"/>
    </location>
</feature>
<gene>
    <name evidence="11" type="primary">ubiA</name>
    <name evidence="13" type="ordered locus">RPB_1849</name>
</gene>
<keyword evidence="9 11" id="KW-1133">Transmembrane helix</keyword>
<dbReference type="InterPro" id="IPR006370">
    <property type="entry name" value="HB_polyprenyltransferase-like"/>
</dbReference>
<evidence type="ECO:0000256" key="11">
    <source>
        <dbReference type="HAMAP-Rule" id="MF_01635"/>
    </source>
</evidence>
<comment type="catalytic activity">
    <reaction evidence="11">
        <text>all-trans-octaprenyl diphosphate + 4-hydroxybenzoate = 4-hydroxy-3-(all-trans-octaprenyl)benzoate + diphosphate</text>
        <dbReference type="Rhea" id="RHEA:27782"/>
        <dbReference type="ChEBI" id="CHEBI:1617"/>
        <dbReference type="ChEBI" id="CHEBI:17879"/>
        <dbReference type="ChEBI" id="CHEBI:33019"/>
        <dbReference type="ChEBI" id="CHEBI:57711"/>
        <dbReference type="EC" id="2.5.1.39"/>
    </reaction>
</comment>
<protein>
    <recommendedName>
        <fullName evidence="11 12">4-hydroxybenzoate octaprenyltransferase</fullName>
        <ecNumber evidence="11 12">2.5.1.39</ecNumber>
    </recommendedName>
    <alternativeName>
        <fullName evidence="11">4-HB polyprenyltransferase</fullName>
    </alternativeName>
</protein>
<evidence type="ECO:0000313" key="13">
    <source>
        <dbReference type="EMBL" id="ABD06557.1"/>
    </source>
</evidence>
<dbReference type="Pfam" id="PF01040">
    <property type="entry name" value="UbiA"/>
    <property type="match status" value="1"/>
</dbReference>
<dbReference type="FunFam" id="1.10.357.140:FF:000003">
    <property type="entry name" value="4-hydroxybenzoate polyprenyltransferase, mitochondrial"/>
    <property type="match status" value="1"/>
</dbReference>
<dbReference type="PROSITE" id="PS00943">
    <property type="entry name" value="UBIA"/>
    <property type="match status" value="1"/>
</dbReference>
<accession>Q2IZ03</accession>
<dbReference type="InterPro" id="IPR030470">
    <property type="entry name" value="UbiA_prenylTrfase_CS"/>
</dbReference>
<keyword evidence="4 11" id="KW-1003">Cell membrane</keyword>
<dbReference type="CDD" id="cd13959">
    <property type="entry name" value="PT_UbiA_COQ2"/>
    <property type="match status" value="1"/>
</dbReference>
<feature type="transmembrane region" description="Helical" evidence="11">
    <location>
        <begin position="234"/>
        <end position="254"/>
    </location>
</feature>
<dbReference type="Gene3D" id="1.20.120.1780">
    <property type="entry name" value="UbiA prenyltransferase"/>
    <property type="match status" value="1"/>
</dbReference>
<dbReference type="HAMAP" id="MF_01635">
    <property type="entry name" value="UbiA"/>
    <property type="match status" value="1"/>
</dbReference>
<comment type="function">
    <text evidence="11">Catalyzes the prenylation of para-hydroxybenzoate (PHB) with an all-trans polyprenyl group. Mediates the second step in the final reaction sequence of ubiquinone-8 (UQ-8) biosynthesis, which is the condensation of the polyisoprenoid side chain with PHB, generating the first membrane-bound Q intermediate 3-octaprenyl-4-hydroxybenzoate.</text>
</comment>
<dbReference type="InterPro" id="IPR000537">
    <property type="entry name" value="UbiA_prenyltransferase"/>
</dbReference>
<evidence type="ECO:0000256" key="12">
    <source>
        <dbReference type="NCBIfam" id="TIGR01474"/>
    </source>
</evidence>
<dbReference type="RefSeq" id="WP_011440745.1">
    <property type="nucleotide sequence ID" value="NC_007778.1"/>
</dbReference>
<evidence type="ECO:0000256" key="5">
    <source>
        <dbReference type="ARBA" id="ARBA00022519"/>
    </source>
</evidence>
<comment type="pathway">
    <text evidence="11">Cofactor biosynthesis; ubiquinone biosynthesis.</text>
</comment>
<dbReference type="Gene3D" id="1.10.357.140">
    <property type="entry name" value="UbiA prenyltransferase"/>
    <property type="match status" value="1"/>
</dbReference>
<comment type="cofactor">
    <cofactor evidence="1 11">
        <name>Mg(2+)</name>
        <dbReference type="ChEBI" id="CHEBI:18420"/>
    </cofactor>
</comment>
<reference evidence="13 14" key="1">
    <citation type="submission" date="2006-01" db="EMBL/GenBank/DDBJ databases">
        <title>Complete sequence of Rhodopseudomonas palustris HaA2.</title>
        <authorList>
            <consortium name="US DOE Joint Genome Institute"/>
            <person name="Copeland A."/>
            <person name="Lucas S."/>
            <person name="Lapidus A."/>
            <person name="Barry K."/>
            <person name="Detter J.C."/>
            <person name="Glavina T."/>
            <person name="Hammon N."/>
            <person name="Israni S."/>
            <person name="Pitluck S."/>
            <person name="Chain P."/>
            <person name="Malfatti S."/>
            <person name="Shin M."/>
            <person name="Vergez L."/>
            <person name="Schmutz J."/>
            <person name="Larimer F."/>
            <person name="Land M."/>
            <person name="Hauser L."/>
            <person name="Pelletier D.A."/>
            <person name="Kyrpides N."/>
            <person name="Anderson I."/>
            <person name="Oda Y."/>
            <person name="Harwood C.S."/>
            <person name="Richardson P."/>
        </authorList>
    </citation>
    <scope>NUCLEOTIDE SEQUENCE [LARGE SCALE GENOMIC DNA]</scope>
    <source>
        <strain evidence="13 14">HaA2</strain>
    </source>
</reference>
<evidence type="ECO:0000256" key="3">
    <source>
        <dbReference type="ARBA" id="ARBA00005985"/>
    </source>
</evidence>
<sequence length="316" mass="34268">MTGVPISGATAPVADSTGNWVDRHAPEWSRPYLRLARFDRPIGSWLLLMPCWWSAALAAGMAKELGQLPLFCALFFVGAFVMRGAGCTWNDITDRDLDGKVERTRSRPIPAGQVTAKQAAAFMVTLSFIGLAVLLQFNNFTIATGIASLIIVAAYPFMKRITYWPQIVLGLAFSWGALMGFAGTFARLDLVAFVLYAGSIAWVVGYDTIYAHQDAEDDLMIGIKSTALLFGDRTHAALLVLYGLAVTLLGTALLLADSGWFGWIGLAAFTVHLVSQIVRLDIHDSPLCLKLFKSNRDAGLLLFIGLACDAVARTMT</sequence>
<keyword evidence="10 11" id="KW-0472">Membrane</keyword>
<evidence type="ECO:0000313" key="14">
    <source>
        <dbReference type="Proteomes" id="UP000008809"/>
    </source>
</evidence>
<dbReference type="EMBL" id="CP000250">
    <property type="protein sequence ID" value="ABD06557.1"/>
    <property type="molecule type" value="Genomic_DNA"/>
</dbReference>
<dbReference type="InterPro" id="IPR044878">
    <property type="entry name" value="UbiA_sf"/>
</dbReference>
<feature type="transmembrane region" description="Helical" evidence="11">
    <location>
        <begin position="192"/>
        <end position="213"/>
    </location>
</feature>
<proteinExistence type="inferred from homology"/>